<dbReference type="Proteomes" id="UP001153331">
    <property type="component" value="Unassembled WGS sequence"/>
</dbReference>
<reference evidence="1" key="1">
    <citation type="submission" date="2022-11" db="EMBL/GenBank/DDBJ databases">
        <title>Genome Sequence of Boeremia exigua.</title>
        <authorList>
            <person name="Buettner E."/>
        </authorList>
    </citation>
    <scope>NUCLEOTIDE SEQUENCE</scope>
    <source>
        <strain evidence="1">CU02</strain>
    </source>
</reference>
<comment type="caution">
    <text evidence="1">The sequence shown here is derived from an EMBL/GenBank/DDBJ whole genome shotgun (WGS) entry which is preliminary data.</text>
</comment>
<keyword evidence="2" id="KW-1185">Reference proteome</keyword>
<gene>
    <name evidence="1" type="ORF">OPT61_g1310</name>
</gene>
<dbReference type="EMBL" id="JAPHNI010000050">
    <property type="protein sequence ID" value="KAJ8117493.1"/>
    <property type="molecule type" value="Genomic_DNA"/>
</dbReference>
<accession>A0ACC2IQV4</accession>
<sequence length="401" mass="43997">MDSRQLDGSLRIHAWAYHEGKEFTSVAGGLHLASGPLGRATLGTSTRLQHAQAIKSALAPPHSNFTSLPSSNFVDGSVGDAIVVLPTLTIELHFNMMSKAVSMYGAPGHWSSTSHERQTYLPSPDYTGFPVADMPQSGIPFTLQSDFGSSVPENHHFVNRPDAELLFNEYKTQPNFSAPLEMTSTEMYPSPAIFAVGNAPMDPHDSATVSPTNTRFDMDYTSPGSDTKPLFNSRMGHVAPSNSKTCSDNIDPPSSKRRCDSLHTNFELNSTTMPQAQMGRRRGSEYAEPGSARAVYLEKNRKAASKCRGKQKRQQEELVETARDMERRNRVLKAEVELLRSDVRDLMELVGQHSNCPDARLNLYIQREADRLANGAQHSSLSPRSTSGPPSTDKSSLSEEG</sequence>
<evidence type="ECO:0000313" key="1">
    <source>
        <dbReference type="EMBL" id="KAJ8117493.1"/>
    </source>
</evidence>
<name>A0ACC2IQV4_9PLEO</name>
<organism evidence="1 2">
    <name type="scientific">Boeremia exigua</name>
    <dbReference type="NCBI Taxonomy" id="749465"/>
    <lineage>
        <taxon>Eukaryota</taxon>
        <taxon>Fungi</taxon>
        <taxon>Dikarya</taxon>
        <taxon>Ascomycota</taxon>
        <taxon>Pezizomycotina</taxon>
        <taxon>Dothideomycetes</taxon>
        <taxon>Pleosporomycetidae</taxon>
        <taxon>Pleosporales</taxon>
        <taxon>Pleosporineae</taxon>
        <taxon>Didymellaceae</taxon>
        <taxon>Boeremia</taxon>
    </lineage>
</organism>
<evidence type="ECO:0000313" key="2">
    <source>
        <dbReference type="Proteomes" id="UP001153331"/>
    </source>
</evidence>
<proteinExistence type="predicted"/>
<protein>
    <submittedName>
        <fullName evidence="1">Uncharacterized protein</fullName>
    </submittedName>
</protein>